<keyword evidence="3" id="KW-1185">Reference proteome</keyword>
<dbReference type="InterPro" id="IPR050491">
    <property type="entry name" value="AmpC-like"/>
</dbReference>
<dbReference type="SUPFAM" id="SSF56601">
    <property type="entry name" value="beta-lactamase/transpeptidase-like"/>
    <property type="match status" value="1"/>
</dbReference>
<dbReference type="Gene3D" id="3.40.710.10">
    <property type="entry name" value="DD-peptidase/beta-lactamase superfamily"/>
    <property type="match status" value="1"/>
</dbReference>
<dbReference type="Pfam" id="PF00144">
    <property type="entry name" value="Beta-lactamase"/>
    <property type="match status" value="1"/>
</dbReference>
<dbReference type="AlphaFoldDB" id="A0A5S4V3N7"/>
<evidence type="ECO:0000313" key="3">
    <source>
        <dbReference type="Proteomes" id="UP000325243"/>
    </source>
</evidence>
<name>A0A5S4V3N7_9MICO</name>
<accession>A0A5S4V3N7</accession>
<reference evidence="2 3" key="1">
    <citation type="submission" date="2019-08" db="EMBL/GenBank/DDBJ databases">
        <authorList>
            <person name="Hu J."/>
        </authorList>
    </citation>
    <scope>NUCLEOTIDE SEQUENCE [LARGE SCALE GENOMIC DNA]</scope>
    <source>
        <strain evidence="2 3">NEAU-184</strain>
    </source>
</reference>
<feature type="domain" description="Beta-lactamase-related" evidence="1">
    <location>
        <begin position="72"/>
        <end position="362"/>
    </location>
</feature>
<dbReference type="PANTHER" id="PTHR46825:SF7">
    <property type="entry name" value="D-ALANYL-D-ALANINE CARBOXYPEPTIDASE"/>
    <property type="match status" value="1"/>
</dbReference>
<gene>
    <name evidence="2" type="ORF">FYC51_08190</name>
</gene>
<dbReference type="RefSeq" id="WP_148733087.1">
    <property type="nucleotide sequence ID" value="NZ_VSSB01000001.1"/>
</dbReference>
<proteinExistence type="predicted"/>
<dbReference type="PANTHER" id="PTHR46825">
    <property type="entry name" value="D-ALANYL-D-ALANINE-CARBOXYPEPTIDASE/ENDOPEPTIDASE AMPH"/>
    <property type="match status" value="1"/>
</dbReference>
<evidence type="ECO:0000259" key="1">
    <source>
        <dbReference type="Pfam" id="PF00144"/>
    </source>
</evidence>
<comment type="caution">
    <text evidence="2">The sequence shown here is derived from an EMBL/GenBank/DDBJ whole genome shotgun (WGS) entry which is preliminary data.</text>
</comment>
<dbReference type="EMBL" id="VSSB01000001">
    <property type="protein sequence ID" value="TYL53622.1"/>
    <property type="molecule type" value="Genomic_DNA"/>
</dbReference>
<protein>
    <submittedName>
        <fullName evidence="2">Beta-lactamase family protein</fullName>
    </submittedName>
</protein>
<dbReference type="InterPro" id="IPR012338">
    <property type="entry name" value="Beta-lactam/transpept-like"/>
</dbReference>
<dbReference type="InterPro" id="IPR001466">
    <property type="entry name" value="Beta-lactam-related"/>
</dbReference>
<organism evidence="2 3">
    <name type="scientific">Agromyces mariniharenae</name>
    <dbReference type="NCBI Taxonomy" id="2604423"/>
    <lineage>
        <taxon>Bacteria</taxon>
        <taxon>Bacillati</taxon>
        <taxon>Actinomycetota</taxon>
        <taxon>Actinomycetes</taxon>
        <taxon>Micrococcales</taxon>
        <taxon>Microbacteriaceae</taxon>
        <taxon>Agromyces</taxon>
    </lineage>
</organism>
<dbReference type="Proteomes" id="UP000325243">
    <property type="component" value="Unassembled WGS sequence"/>
</dbReference>
<sequence length="409" mass="41732">MAAALTIALTGCFGTAVDPSAQFSPVDAPLGGDLADGLQGVLDQAVALSGSSGGVAGVWAPWAGEWTAASGTVDFGEKPPPMTTDTGFRLATVTTEITCTVLLRLADQGEVQLDDPVAKYVDWIPKLDGITLEQLCLHTSGLADYYPVLRPTFGANPGRVWPANELLANGMALNRIGPPGEQVRESRTGILLLALALERRTSKTWDELAQQYVLGPLGLEETSLPPGTVTEHAGVMGGYSSITVTGAVDCAVLLDDTEASSSMGGAAAGAISTLEDARSLSEAFATGALLSERTARAQWNTVPLGGDAPAWQSAGLGGAQYGPMRGTAGETAGALTAAFTDAASGLTVVVALNNSTPGPAFVREVAFALASLASKAPPAAGGEQPLIELPWSADQATAKMQELGVCPRA</sequence>
<evidence type="ECO:0000313" key="2">
    <source>
        <dbReference type="EMBL" id="TYL53622.1"/>
    </source>
</evidence>